<dbReference type="RefSeq" id="WP_281353137.1">
    <property type="nucleotide sequence ID" value="NZ_BAAABN010000078.1"/>
</dbReference>
<dbReference type="AlphaFoldDB" id="A0A5M3VPG9"/>
<gene>
    <name evidence="1" type="ORF">Acor_04250</name>
</gene>
<sequence>MWFYSYNANTYNGAHLVLHPTGLITAIPANLDAMCGVLGYLENN</sequence>
<dbReference type="EMBL" id="BLAD01000036">
    <property type="protein sequence ID" value="GER98363.1"/>
    <property type="molecule type" value="Genomic_DNA"/>
</dbReference>
<protein>
    <submittedName>
        <fullName evidence="1">Uncharacterized protein</fullName>
    </submittedName>
</protein>
<name>A0A5M3VPG9_9ACTN</name>
<evidence type="ECO:0000313" key="2">
    <source>
        <dbReference type="Proteomes" id="UP000334990"/>
    </source>
</evidence>
<proteinExistence type="predicted"/>
<evidence type="ECO:0000313" key="1">
    <source>
        <dbReference type="EMBL" id="GER98363.1"/>
    </source>
</evidence>
<accession>A0A5M3VPG9</accession>
<keyword evidence="2" id="KW-1185">Reference proteome</keyword>
<dbReference type="Proteomes" id="UP000334990">
    <property type="component" value="Unassembled WGS sequence"/>
</dbReference>
<organism evidence="1 2">
    <name type="scientific">Acrocarpospora corrugata</name>
    <dbReference type="NCBI Taxonomy" id="35763"/>
    <lineage>
        <taxon>Bacteria</taxon>
        <taxon>Bacillati</taxon>
        <taxon>Actinomycetota</taxon>
        <taxon>Actinomycetes</taxon>
        <taxon>Streptosporangiales</taxon>
        <taxon>Streptosporangiaceae</taxon>
        <taxon>Acrocarpospora</taxon>
    </lineage>
</organism>
<reference evidence="1 2" key="1">
    <citation type="submission" date="2019-10" db="EMBL/GenBank/DDBJ databases">
        <title>Whole genome shotgun sequence of Acrocarpospora corrugata NBRC 13972.</title>
        <authorList>
            <person name="Ichikawa N."/>
            <person name="Kimura A."/>
            <person name="Kitahashi Y."/>
            <person name="Komaki H."/>
            <person name="Oguchi A."/>
        </authorList>
    </citation>
    <scope>NUCLEOTIDE SEQUENCE [LARGE SCALE GENOMIC DNA]</scope>
    <source>
        <strain evidence="1 2">NBRC 13972</strain>
    </source>
</reference>
<comment type="caution">
    <text evidence="1">The sequence shown here is derived from an EMBL/GenBank/DDBJ whole genome shotgun (WGS) entry which is preliminary data.</text>
</comment>